<dbReference type="Gene3D" id="2.30.29.30">
    <property type="entry name" value="Pleckstrin-homology domain (PH domain)/Phosphotyrosine-binding domain (PTB)"/>
    <property type="match status" value="1"/>
</dbReference>
<keyword evidence="6" id="KW-1185">Reference proteome</keyword>
<dbReference type="PROSITE" id="PS50010">
    <property type="entry name" value="DH_2"/>
    <property type="match status" value="1"/>
</dbReference>
<dbReference type="OMA" id="LLMCTDQ"/>
<dbReference type="OrthoDB" id="660555at2759"/>
<dbReference type="RefSeq" id="XP_006009009.1">
    <property type="nucleotide sequence ID" value="XM_006008947.3"/>
</dbReference>
<dbReference type="GeneTree" id="ENSGT00440000033863"/>
<dbReference type="CDD" id="cd00160">
    <property type="entry name" value="RhoGEF"/>
    <property type="match status" value="1"/>
</dbReference>
<dbReference type="Pfam" id="PF00621">
    <property type="entry name" value="RhoGEF"/>
    <property type="match status" value="1"/>
</dbReference>
<dbReference type="KEGG" id="lcm:102360604"/>
<feature type="compositionally biased region" description="Polar residues" evidence="2">
    <location>
        <begin position="411"/>
        <end position="422"/>
    </location>
</feature>
<dbReference type="InterPro" id="IPR000219">
    <property type="entry name" value="DH_dom"/>
</dbReference>
<dbReference type="InterPro" id="IPR042987">
    <property type="entry name" value="ARHGEF39"/>
</dbReference>
<evidence type="ECO:0000259" key="3">
    <source>
        <dbReference type="PROSITE" id="PS50003"/>
    </source>
</evidence>
<dbReference type="EMBL" id="AFYH01201767">
    <property type="status" value="NOT_ANNOTATED_CDS"/>
    <property type="molecule type" value="Genomic_DNA"/>
</dbReference>
<dbReference type="InterPro" id="IPR001849">
    <property type="entry name" value="PH_domain"/>
</dbReference>
<dbReference type="GO" id="GO:0005085">
    <property type="term" value="F:guanyl-nucleotide exchange factor activity"/>
    <property type="evidence" value="ECO:0007669"/>
    <property type="project" value="InterPro"/>
</dbReference>
<feature type="domain" description="PH" evidence="3">
    <location>
        <begin position="256"/>
        <end position="360"/>
    </location>
</feature>
<dbReference type="Gene3D" id="1.20.900.10">
    <property type="entry name" value="Dbl homology (DH) domain"/>
    <property type="match status" value="1"/>
</dbReference>
<dbReference type="EMBL" id="AFYH01201762">
    <property type="status" value="NOT_ANNOTATED_CDS"/>
    <property type="molecule type" value="Genomic_DNA"/>
</dbReference>
<feature type="region of interest" description="Disordered" evidence="2">
    <location>
        <begin position="380"/>
        <end position="447"/>
    </location>
</feature>
<dbReference type="SMART" id="SM00325">
    <property type="entry name" value="RhoGEF"/>
    <property type="match status" value="1"/>
</dbReference>
<evidence type="ECO:0000313" key="5">
    <source>
        <dbReference type="Ensembl" id="ENSLACP00000003622.1"/>
    </source>
</evidence>
<dbReference type="GO" id="GO:0005886">
    <property type="term" value="C:plasma membrane"/>
    <property type="evidence" value="ECO:0007669"/>
    <property type="project" value="TreeGrafter"/>
</dbReference>
<dbReference type="STRING" id="7897.ENSLACP00000003622"/>
<dbReference type="EMBL" id="AFYH01201759">
    <property type="status" value="NOT_ANNOTATED_CDS"/>
    <property type="molecule type" value="Genomic_DNA"/>
</dbReference>
<feature type="domain" description="DH" evidence="4">
    <location>
        <begin position="51"/>
        <end position="226"/>
    </location>
</feature>
<dbReference type="GeneID" id="102360604"/>
<name>H3A1V1_LATCH</name>
<dbReference type="InterPro" id="IPR035899">
    <property type="entry name" value="DBL_dom_sf"/>
</dbReference>
<evidence type="ECO:0000259" key="4">
    <source>
        <dbReference type="PROSITE" id="PS50010"/>
    </source>
</evidence>
<dbReference type="EMBL" id="AFYH01201764">
    <property type="status" value="NOT_ANNOTATED_CDS"/>
    <property type="molecule type" value="Genomic_DNA"/>
</dbReference>
<dbReference type="EMBL" id="AFYH01201765">
    <property type="status" value="NOT_ANNOTATED_CDS"/>
    <property type="molecule type" value="Genomic_DNA"/>
</dbReference>
<dbReference type="GO" id="GO:0030335">
    <property type="term" value="P:positive regulation of cell migration"/>
    <property type="evidence" value="ECO:0007669"/>
    <property type="project" value="TreeGrafter"/>
</dbReference>
<accession>H3A1V1</accession>
<dbReference type="Proteomes" id="UP000008672">
    <property type="component" value="Unassembled WGS sequence"/>
</dbReference>
<dbReference type="InterPro" id="IPR011993">
    <property type="entry name" value="PH-like_dom_sf"/>
</dbReference>
<proteinExistence type="predicted"/>
<dbReference type="SMART" id="SM00233">
    <property type="entry name" value="PH"/>
    <property type="match status" value="1"/>
</dbReference>
<dbReference type="FunCoup" id="H3A1V1">
    <property type="interactions" value="722"/>
</dbReference>
<feature type="coiled-coil region" evidence="1">
    <location>
        <begin position="38"/>
        <end position="65"/>
    </location>
</feature>
<protein>
    <submittedName>
        <fullName evidence="5">Rho guanine nucleotide exchange factor 39</fullName>
    </submittedName>
</protein>
<dbReference type="Ensembl" id="ENSLACT00000003655.1">
    <property type="protein sequence ID" value="ENSLACP00000003622.1"/>
    <property type="gene ID" value="ENSLACG00000003229.2"/>
</dbReference>
<dbReference type="EMBL" id="AFYH01201763">
    <property type="status" value="NOT_ANNOTATED_CDS"/>
    <property type="molecule type" value="Genomic_DNA"/>
</dbReference>
<dbReference type="EMBL" id="AFYH01201761">
    <property type="status" value="NOT_ANNOTATED_CDS"/>
    <property type="molecule type" value="Genomic_DNA"/>
</dbReference>
<dbReference type="SUPFAM" id="SSF48065">
    <property type="entry name" value="DBL homology domain (DH-domain)"/>
    <property type="match status" value="1"/>
</dbReference>
<dbReference type="PANTHER" id="PTHR47056:SF1">
    <property type="entry name" value="RHO GUANINE NUCLEOTIDE EXCHANGE FACTOR 39"/>
    <property type="match status" value="1"/>
</dbReference>
<dbReference type="InParanoid" id="H3A1V1"/>
<organism evidence="5 6">
    <name type="scientific">Latimeria chalumnae</name>
    <name type="common">Coelacanth</name>
    <dbReference type="NCBI Taxonomy" id="7897"/>
    <lineage>
        <taxon>Eukaryota</taxon>
        <taxon>Metazoa</taxon>
        <taxon>Chordata</taxon>
        <taxon>Craniata</taxon>
        <taxon>Vertebrata</taxon>
        <taxon>Euteleostomi</taxon>
        <taxon>Coelacanthiformes</taxon>
        <taxon>Coelacanthidae</taxon>
        <taxon>Latimeria</taxon>
    </lineage>
</organism>
<evidence type="ECO:0000256" key="2">
    <source>
        <dbReference type="SAM" id="MobiDB-lite"/>
    </source>
</evidence>
<dbReference type="EMBL" id="AFYH01201766">
    <property type="status" value="NOT_ANNOTATED_CDS"/>
    <property type="molecule type" value="Genomic_DNA"/>
</dbReference>
<sequence>MPASRNQTPKKHCVSVSLSDQLSPPTTMSVYLKHSGGCNTVEEQRARWERKRNRTAKELVETEQRYFEQMELIATYFVEILKAKGTLRQDVREAIFGSIKSIHSANQILLVYLEDGKFGPGFENFCSCLHLYTSYADNMEHAVKVLQEQIKKNKAFVRFKKLQESRPEFQGLKLEDLLPLPLQRIHQYKHLLRDLTENTSRDNLEFQQLTKAVKAVSEVSQHIQDHARSHANYLQILRVQKLLKGRKTKVLAPGRWYVREGWLTAVPRKGEELKPKMFFLFSDILLMTKQCHPLHPVHSDKFICQCIYPLIECTVEKVFGHTKSQGGLISLTFESEKLLLMSNDQEDIHDWYRCLSAAIGQLRSKSTIVHKKDNLARRPLRSKEASMSIETQSVIPERGKKRNLNEGQWREQATNPNSQCSFPESEGTASKRLRLAEKSSERSLEKPTNTEDTYRFCIIL</sequence>
<reference evidence="5" key="3">
    <citation type="submission" date="2025-09" db="UniProtKB">
        <authorList>
            <consortium name="Ensembl"/>
        </authorList>
    </citation>
    <scope>IDENTIFICATION</scope>
</reference>
<reference evidence="5" key="2">
    <citation type="submission" date="2025-08" db="UniProtKB">
        <authorList>
            <consortium name="Ensembl"/>
        </authorList>
    </citation>
    <scope>IDENTIFICATION</scope>
</reference>
<evidence type="ECO:0000256" key="1">
    <source>
        <dbReference type="SAM" id="Coils"/>
    </source>
</evidence>
<evidence type="ECO:0000313" key="6">
    <source>
        <dbReference type="Proteomes" id="UP000008672"/>
    </source>
</evidence>
<dbReference type="Pfam" id="PF00169">
    <property type="entry name" value="PH"/>
    <property type="match status" value="1"/>
</dbReference>
<gene>
    <name evidence="5" type="primary">ARHGEF39</name>
</gene>
<dbReference type="EMBL" id="AFYH01201758">
    <property type="status" value="NOT_ANNOTATED_CDS"/>
    <property type="molecule type" value="Genomic_DNA"/>
</dbReference>
<dbReference type="EMBL" id="AFYH01201760">
    <property type="status" value="NOT_ANNOTATED_CDS"/>
    <property type="molecule type" value="Genomic_DNA"/>
</dbReference>
<dbReference type="CTD" id="84904"/>
<dbReference type="SUPFAM" id="SSF50729">
    <property type="entry name" value="PH domain-like"/>
    <property type="match status" value="1"/>
</dbReference>
<dbReference type="eggNOG" id="ENOG502QTR5">
    <property type="taxonomic scope" value="Eukaryota"/>
</dbReference>
<reference evidence="6" key="1">
    <citation type="submission" date="2011-08" db="EMBL/GenBank/DDBJ databases">
        <title>The draft genome of Latimeria chalumnae.</title>
        <authorList>
            <person name="Di Palma F."/>
            <person name="Alfoldi J."/>
            <person name="Johnson J."/>
            <person name="Berlin A."/>
            <person name="Gnerre S."/>
            <person name="Jaffe D."/>
            <person name="MacCallum I."/>
            <person name="Young S."/>
            <person name="Walker B.J."/>
            <person name="Lander E."/>
            <person name="Lindblad-Toh K."/>
        </authorList>
    </citation>
    <scope>NUCLEOTIDE SEQUENCE [LARGE SCALE GENOMIC DNA]</scope>
    <source>
        <strain evidence="6">Wild caught</strain>
    </source>
</reference>
<dbReference type="Bgee" id="ENSLACG00000003229">
    <property type="expression patterns" value="Expressed in chordate pharynx and 4 other cell types or tissues"/>
</dbReference>
<keyword evidence="1" id="KW-0175">Coiled coil</keyword>
<dbReference type="PROSITE" id="PS50003">
    <property type="entry name" value="PH_DOMAIN"/>
    <property type="match status" value="1"/>
</dbReference>
<feature type="compositionally biased region" description="Basic and acidic residues" evidence="2">
    <location>
        <begin position="434"/>
        <end position="447"/>
    </location>
</feature>
<dbReference type="PANTHER" id="PTHR47056">
    <property type="entry name" value="RHO GUANINE NUCLEOTIDE EXCHANGE FACTOR 39"/>
    <property type="match status" value="1"/>
</dbReference>
<dbReference type="AlphaFoldDB" id="H3A1V1"/>